<keyword evidence="3" id="KW-0812">Transmembrane</keyword>
<gene>
    <name evidence="5" type="ORF">CROS1456_LOCUS3773</name>
</gene>
<dbReference type="InterPro" id="IPR036719">
    <property type="entry name" value="Neuro-gated_channel_TM_sf"/>
</dbReference>
<feature type="transmembrane region" description="Helical" evidence="3">
    <location>
        <begin position="707"/>
        <end position="724"/>
    </location>
</feature>
<dbReference type="GO" id="GO:0005230">
    <property type="term" value="F:extracellular ligand-gated monoatomic ion channel activity"/>
    <property type="evidence" value="ECO:0007669"/>
    <property type="project" value="InterPro"/>
</dbReference>
<dbReference type="InterPro" id="IPR038050">
    <property type="entry name" value="Neuro_actylchol_rec"/>
</dbReference>
<sequence>MVAIEAAHRDEASARPRLQAGGHPPRRAGTPTRERRSPEMFIRGPWRAWAILVLILAVQVAQHRSTFAQSPGTPAPSTPTPTPTPAAPEAATPALELKGILDITILDKGYGVNGAQGKAIHVVATADIPTLGVYGLGVANNGNGTTGEELMFSSADSARAGDNILLVRSIKAMNEYMDAETIFDKVTSVLRGVTVVDWSKGHPINQNGNDAVELYFNGAVIETFGDVDVDGTGQDWEYKGAWAYKIDGAWTYGPVSCTAGSITTWDSSCVYPLAQEKALEAERSQANDYKSRYNRQREWRGFCLCSANMFVNGDAFTEMCFEDLRSACFSEGNDADYFGNGLCELLSDVDEGSVSNTFMNTMDYEVKKKCKHPYRSEGPEFLLFFKNTIKVENEVLQVMGTAKFDGNMFSELTEEQAQYIRLPLQFYRNLLDVKKYMIMNGKTVPYSVGREAVNQASTVEASMQISDVFDINEREFTFQAAFTLSFAWTDENMWADCMGTDDEVDEGVCQWVWRPNPRWKNARELIVTKKSLTFMPAYKSAFYILECRGTFSTPMSFKKFPRDKQSLLIEFSLEPSEGGTSDSLYENFRFSPVTAYGNSNTEGDTISGWFLQDVNAREEKKMRTQEPAFLFNRSNSTVWSAMEDEIERLYGKDYLLPVEYESSVIVSIEVERVTSYYMLNYVLVAAMLASMSMVCFILSPEDLNDRATLSLTIILALNVFQLVMNSSMPETGYLTSLTAFIIASTLFVAFVTIESVVVFILHRRTVMRDEVVRKLGGLSLEPNSVVPVTDVEEAKEGEVAEGKGLRRRGSLDHIMESLAGKNVEKLLAYNLDKMCMVGLPVAYTLMTVMVFDIVKF</sequence>
<feature type="region of interest" description="Disordered" evidence="2">
    <location>
        <begin position="1"/>
        <end position="38"/>
    </location>
</feature>
<keyword evidence="3" id="KW-1133">Transmembrane helix</keyword>
<keyword evidence="3" id="KW-0472">Membrane</keyword>
<dbReference type="PANTHER" id="PTHR18945">
    <property type="entry name" value="NEUROTRANSMITTER GATED ION CHANNEL"/>
    <property type="match status" value="1"/>
</dbReference>
<dbReference type="Pfam" id="PF02932">
    <property type="entry name" value="Neur_chan_memb"/>
    <property type="match status" value="1"/>
</dbReference>
<dbReference type="InterPro" id="IPR006201">
    <property type="entry name" value="Neur_channel"/>
</dbReference>
<feature type="region of interest" description="Disordered" evidence="2">
    <location>
        <begin position="67"/>
        <end position="89"/>
    </location>
</feature>
<name>A0A7S3FNU5_9CHLO</name>
<feature type="domain" description="Neurotransmitter-gated ion-channel transmembrane" evidence="4">
    <location>
        <begin position="687"/>
        <end position="772"/>
    </location>
</feature>
<evidence type="ECO:0000256" key="2">
    <source>
        <dbReference type="SAM" id="MobiDB-lite"/>
    </source>
</evidence>
<feature type="transmembrane region" description="Helical" evidence="3">
    <location>
        <begin position="736"/>
        <end position="761"/>
    </location>
</feature>
<feature type="transmembrane region" description="Helical" evidence="3">
    <location>
        <begin position="676"/>
        <end position="698"/>
    </location>
</feature>
<reference evidence="5" key="1">
    <citation type="submission" date="2021-01" db="EMBL/GenBank/DDBJ databases">
        <authorList>
            <person name="Corre E."/>
            <person name="Pelletier E."/>
            <person name="Niang G."/>
            <person name="Scheremetjew M."/>
            <person name="Finn R."/>
            <person name="Kale V."/>
            <person name="Holt S."/>
            <person name="Cochrane G."/>
            <person name="Meng A."/>
            <person name="Brown T."/>
            <person name="Cohen L."/>
        </authorList>
    </citation>
    <scope>NUCLEOTIDE SEQUENCE</scope>
    <source>
        <strain evidence="5">RCC1871</strain>
    </source>
</reference>
<dbReference type="Gene3D" id="2.70.170.10">
    <property type="entry name" value="Neurotransmitter-gated ion-channel ligand-binding domain"/>
    <property type="match status" value="1"/>
</dbReference>
<protein>
    <recommendedName>
        <fullName evidence="4">Neurotransmitter-gated ion-channel transmembrane domain-containing protein</fullName>
    </recommendedName>
</protein>
<proteinExistence type="predicted"/>
<evidence type="ECO:0000313" key="5">
    <source>
        <dbReference type="EMBL" id="CAE0190683.1"/>
    </source>
</evidence>
<dbReference type="SUPFAM" id="SSF63712">
    <property type="entry name" value="Nicotinic receptor ligand binding domain-like"/>
    <property type="match status" value="1"/>
</dbReference>
<feature type="compositionally biased region" description="Pro residues" evidence="2">
    <location>
        <begin position="73"/>
        <end position="86"/>
    </location>
</feature>
<feature type="compositionally biased region" description="Basic and acidic residues" evidence="2">
    <location>
        <begin position="1"/>
        <end position="14"/>
    </location>
</feature>
<evidence type="ECO:0000256" key="3">
    <source>
        <dbReference type="SAM" id="Phobius"/>
    </source>
</evidence>
<dbReference type="SUPFAM" id="SSF90112">
    <property type="entry name" value="Neurotransmitter-gated ion-channel transmembrane pore"/>
    <property type="match status" value="1"/>
</dbReference>
<accession>A0A7S3FNU5</accession>
<evidence type="ECO:0000256" key="1">
    <source>
        <dbReference type="ARBA" id="ARBA00004141"/>
    </source>
</evidence>
<feature type="transmembrane region" description="Helical" evidence="3">
    <location>
        <begin position="834"/>
        <end position="854"/>
    </location>
</feature>
<dbReference type="InterPro" id="IPR036734">
    <property type="entry name" value="Neur_chan_lig-bd_sf"/>
</dbReference>
<dbReference type="EMBL" id="HBHZ01004861">
    <property type="protein sequence ID" value="CAE0190683.1"/>
    <property type="molecule type" value="Transcribed_RNA"/>
</dbReference>
<dbReference type="GO" id="GO:0016020">
    <property type="term" value="C:membrane"/>
    <property type="evidence" value="ECO:0007669"/>
    <property type="project" value="UniProtKB-SubCell"/>
</dbReference>
<dbReference type="AlphaFoldDB" id="A0A7S3FNU5"/>
<dbReference type="Gene3D" id="1.20.58.390">
    <property type="entry name" value="Neurotransmitter-gated ion-channel transmembrane domain"/>
    <property type="match status" value="1"/>
</dbReference>
<dbReference type="GO" id="GO:0004888">
    <property type="term" value="F:transmembrane signaling receptor activity"/>
    <property type="evidence" value="ECO:0007669"/>
    <property type="project" value="InterPro"/>
</dbReference>
<evidence type="ECO:0000259" key="4">
    <source>
        <dbReference type="Pfam" id="PF02932"/>
    </source>
</evidence>
<organism evidence="5">
    <name type="scientific">Chloropicon roscoffensis</name>
    <dbReference type="NCBI Taxonomy" id="1461544"/>
    <lineage>
        <taxon>Eukaryota</taxon>
        <taxon>Viridiplantae</taxon>
        <taxon>Chlorophyta</taxon>
        <taxon>Chloropicophyceae</taxon>
        <taxon>Chloropicales</taxon>
        <taxon>Chloropicaceae</taxon>
        <taxon>Chloropicon</taxon>
    </lineage>
</organism>
<dbReference type="InterPro" id="IPR006029">
    <property type="entry name" value="Neurotrans-gated_channel_TM"/>
</dbReference>
<comment type="subcellular location">
    <subcellularLocation>
        <location evidence="1">Membrane</location>
        <topology evidence="1">Multi-pass membrane protein</topology>
    </subcellularLocation>
</comment>